<reference evidence="2 3" key="1">
    <citation type="journal article" date="2013" name="Curr. Biol.">
        <title>The Genome of the Foraminiferan Reticulomyxa filosa.</title>
        <authorList>
            <person name="Glockner G."/>
            <person name="Hulsmann N."/>
            <person name="Schleicher M."/>
            <person name="Noegel A.A."/>
            <person name="Eichinger L."/>
            <person name="Gallinger C."/>
            <person name="Pawlowski J."/>
            <person name="Sierra R."/>
            <person name="Euteneuer U."/>
            <person name="Pillet L."/>
            <person name="Moustafa A."/>
            <person name="Platzer M."/>
            <person name="Groth M."/>
            <person name="Szafranski K."/>
            <person name="Schliwa M."/>
        </authorList>
    </citation>
    <scope>NUCLEOTIDE SEQUENCE [LARGE SCALE GENOMIC DNA]</scope>
</reference>
<keyword evidence="1" id="KW-0812">Transmembrane</keyword>
<keyword evidence="1" id="KW-1133">Transmembrane helix</keyword>
<dbReference type="PANTHER" id="PTHR11799">
    <property type="entry name" value="PARAOXONASE"/>
    <property type="match status" value="1"/>
</dbReference>
<evidence type="ECO:0000313" key="2">
    <source>
        <dbReference type="EMBL" id="ETO32019.1"/>
    </source>
</evidence>
<dbReference type="EMBL" id="ASPP01004532">
    <property type="protein sequence ID" value="ETO32019.1"/>
    <property type="molecule type" value="Genomic_DNA"/>
</dbReference>
<gene>
    <name evidence="2" type="ORF">RFI_05095</name>
</gene>
<dbReference type="OrthoDB" id="423498at2759"/>
<name>X6P1S7_RETFI</name>
<sequence length="283" mass="32628">MVPHFRALVFVVSKNSHFVAIINLFGYRRLAVFKKGNRGNFTIKQKMALGICLQSLVVVILAVPAYIVYMGYKMGEFDPFESKHIENCKRVLNNKPCEDVVTLSGLKIQSNSKLFFFVPVVCWNSAIDQIYINTKDGTFIFGCDFIKEYIHYGAIYSKLPWRERAIEVTERTGFGEMRRLNKEQTRLEGIPIRGYEGSDFHPHGIFAVKNKTPKEDEWIFVINHRRDGEFVSIFKVANSSSGIELEYFGSVTNDQWTYLNDLAVIPDSEGVFYVSNWFEHDVE</sequence>
<dbReference type="InterPro" id="IPR051288">
    <property type="entry name" value="Serum_paraoxonase/arylesterase"/>
</dbReference>
<accession>X6P1S7</accession>
<organism evidence="2 3">
    <name type="scientific">Reticulomyxa filosa</name>
    <dbReference type="NCBI Taxonomy" id="46433"/>
    <lineage>
        <taxon>Eukaryota</taxon>
        <taxon>Sar</taxon>
        <taxon>Rhizaria</taxon>
        <taxon>Retaria</taxon>
        <taxon>Foraminifera</taxon>
        <taxon>Monothalamids</taxon>
        <taxon>Reticulomyxidae</taxon>
        <taxon>Reticulomyxa</taxon>
    </lineage>
</organism>
<dbReference type="Gene3D" id="2.120.10.30">
    <property type="entry name" value="TolB, C-terminal domain"/>
    <property type="match status" value="1"/>
</dbReference>
<comment type="caution">
    <text evidence="2">The sequence shown here is derived from an EMBL/GenBank/DDBJ whole genome shotgun (WGS) entry which is preliminary data.</text>
</comment>
<feature type="transmembrane region" description="Helical" evidence="1">
    <location>
        <begin position="48"/>
        <end position="72"/>
    </location>
</feature>
<evidence type="ECO:0000313" key="3">
    <source>
        <dbReference type="Proteomes" id="UP000023152"/>
    </source>
</evidence>
<protein>
    <submittedName>
        <fullName evidence="2">Uncharacterized protein</fullName>
    </submittedName>
</protein>
<dbReference type="AlphaFoldDB" id="X6P1S7"/>
<evidence type="ECO:0000256" key="1">
    <source>
        <dbReference type="SAM" id="Phobius"/>
    </source>
</evidence>
<keyword evidence="3" id="KW-1185">Reference proteome</keyword>
<proteinExistence type="predicted"/>
<dbReference type="Proteomes" id="UP000023152">
    <property type="component" value="Unassembled WGS sequence"/>
</dbReference>
<feature type="transmembrane region" description="Helical" evidence="1">
    <location>
        <begin position="6"/>
        <end position="27"/>
    </location>
</feature>
<keyword evidence="1" id="KW-0472">Membrane</keyword>
<dbReference type="PANTHER" id="PTHR11799:SF12">
    <property type="entry name" value="PARAOXONASE-RELATED"/>
    <property type="match status" value="1"/>
</dbReference>
<dbReference type="InterPro" id="IPR011042">
    <property type="entry name" value="6-blade_b-propeller_TolB-like"/>
</dbReference>